<evidence type="ECO:0000259" key="3">
    <source>
        <dbReference type="Pfam" id="PF20163"/>
    </source>
</evidence>
<dbReference type="EMBL" id="KV878215">
    <property type="protein sequence ID" value="OJJ32565.1"/>
    <property type="molecule type" value="Genomic_DNA"/>
</dbReference>
<evidence type="ECO:0000256" key="2">
    <source>
        <dbReference type="SAM" id="Phobius"/>
    </source>
</evidence>
<sequence length="692" mass="76547">METAEIPLMTQEEQKKGSDEDGSENRGWMLRAWRFTIASGAMTGAIVLLANIITLAVIYGRFDVADHSITFFTGSCKTASTVTTVAHVIINILSTILLAASNFSMQCLASPTRKEVNQAHSNRRWLSIGTPNIRNIVFVSKSKALLWLILAASSFPLHTVWNSTVFETRSTNDYLITAATEDFFNGTEWKYAAALYGSSMTHTEWGMASDIISHLQHEAISSRSGNSSTGLERLDVDDCIKAYAQDELSDRRHLLLVIDGHQYDTNGTVLGMHNSTYSVDGDPLFAWMCDKYALIGYDYIWKCVHNLPGKKWTLGDTTFNSYPGTPLNDAPIQYCYSETTPEKCKASIVPLFLIVVIICNVIKILCFLFTLRITKADPPLCTTGDAIQSFLQKPDPHTKGRCLVSKQDYESYISRSDEWQSRASNIGDLWDGGRWRWNEAIHLFQWLFYTACLSAVIIAGGVLYDPGRKGVKGSGIVALGIGQPRASFRATENGVSGLLTGFIEANVPQLIVSYIYLALNNMMTTMLAMAEWCVQCGGKRQRQRSPCVVTSPEYRAGVDVYPVGATEMGYPDSHIRHNSALAGVSDDFLRGYRGIYIDPSCYQRVCINIRYLLLATWNGHFCLARCASLAAACQPSPGTETTTDGQEFAKDLPYKTLKWGVVDASVDIDSDIGHATFDAENPTPLRVGKLYA</sequence>
<feature type="domain" description="DUF6536" evidence="3">
    <location>
        <begin position="33"/>
        <end position="184"/>
    </location>
</feature>
<evidence type="ECO:0000313" key="4">
    <source>
        <dbReference type="EMBL" id="OJJ32565.1"/>
    </source>
</evidence>
<name>A0A1L9RCB1_ASPWE</name>
<reference evidence="5" key="1">
    <citation type="journal article" date="2017" name="Genome Biol.">
        <title>Comparative genomics reveals high biological diversity and specific adaptations in the industrially and medically important fungal genus Aspergillus.</title>
        <authorList>
            <person name="de Vries R.P."/>
            <person name="Riley R."/>
            <person name="Wiebenga A."/>
            <person name="Aguilar-Osorio G."/>
            <person name="Amillis S."/>
            <person name="Uchima C.A."/>
            <person name="Anderluh G."/>
            <person name="Asadollahi M."/>
            <person name="Askin M."/>
            <person name="Barry K."/>
            <person name="Battaglia E."/>
            <person name="Bayram O."/>
            <person name="Benocci T."/>
            <person name="Braus-Stromeyer S.A."/>
            <person name="Caldana C."/>
            <person name="Canovas D."/>
            <person name="Cerqueira G.C."/>
            <person name="Chen F."/>
            <person name="Chen W."/>
            <person name="Choi C."/>
            <person name="Clum A."/>
            <person name="Dos Santos R.A."/>
            <person name="Damasio A.R."/>
            <person name="Diallinas G."/>
            <person name="Emri T."/>
            <person name="Fekete E."/>
            <person name="Flipphi M."/>
            <person name="Freyberg S."/>
            <person name="Gallo A."/>
            <person name="Gournas C."/>
            <person name="Habgood R."/>
            <person name="Hainaut M."/>
            <person name="Harispe M.L."/>
            <person name="Henrissat B."/>
            <person name="Hilden K.S."/>
            <person name="Hope R."/>
            <person name="Hossain A."/>
            <person name="Karabika E."/>
            <person name="Karaffa L."/>
            <person name="Karanyi Z."/>
            <person name="Krasevec N."/>
            <person name="Kuo A."/>
            <person name="Kusch H."/>
            <person name="LaButti K."/>
            <person name="Lagendijk E.L."/>
            <person name="Lapidus A."/>
            <person name="Levasseur A."/>
            <person name="Lindquist E."/>
            <person name="Lipzen A."/>
            <person name="Logrieco A.F."/>
            <person name="MacCabe A."/>
            <person name="Maekelae M.R."/>
            <person name="Malavazi I."/>
            <person name="Melin P."/>
            <person name="Meyer V."/>
            <person name="Mielnichuk N."/>
            <person name="Miskei M."/>
            <person name="Molnar A.P."/>
            <person name="Mule G."/>
            <person name="Ngan C.Y."/>
            <person name="Orejas M."/>
            <person name="Orosz E."/>
            <person name="Ouedraogo J.P."/>
            <person name="Overkamp K.M."/>
            <person name="Park H.-S."/>
            <person name="Perrone G."/>
            <person name="Piumi F."/>
            <person name="Punt P.J."/>
            <person name="Ram A.F."/>
            <person name="Ramon A."/>
            <person name="Rauscher S."/>
            <person name="Record E."/>
            <person name="Riano-Pachon D.M."/>
            <person name="Robert V."/>
            <person name="Roehrig J."/>
            <person name="Ruller R."/>
            <person name="Salamov A."/>
            <person name="Salih N.S."/>
            <person name="Samson R.A."/>
            <person name="Sandor E."/>
            <person name="Sanguinetti M."/>
            <person name="Schuetze T."/>
            <person name="Sepcic K."/>
            <person name="Shelest E."/>
            <person name="Sherlock G."/>
            <person name="Sophianopoulou V."/>
            <person name="Squina F.M."/>
            <person name="Sun H."/>
            <person name="Susca A."/>
            <person name="Todd R.B."/>
            <person name="Tsang A."/>
            <person name="Unkles S.E."/>
            <person name="van de Wiele N."/>
            <person name="van Rossen-Uffink D."/>
            <person name="Oliveira J.V."/>
            <person name="Vesth T.C."/>
            <person name="Visser J."/>
            <person name="Yu J.-H."/>
            <person name="Zhou M."/>
            <person name="Andersen M.R."/>
            <person name="Archer D.B."/>
            <person name="Baker S.E."/>
            <person name="Benoit I."/>
            <person name="Brakhage A.A."/>
            <person name="Braus G.H."/>
            <person name="Fischer R."/>
            <person name="Frisvad J.C."/>
            <person name="Goldman G.H."/>
            <person name="Houbraken J."/>
            <person name="Oakley B."/>
            <person name="Pocsi I."/>
            <person name="Scazzocchio C."/>
            <person name="Seiboth B."/>
            <person name="vanKuyk P.A."/>
            <person name="Wortman J."/>
            <person name="Dyer P.S."/>
            <person name="Grigoriev I.V."/>
        </authorList>
    </citation>
    <scope>NUCLEOTIDE SEQUENCE [LARGE SCALE GENOMIC DNA]</scope>
    <source>
        <strain evidence="5">DTO 134E9</strain>
    </source>
</reference>
<keyword evidence="5" id="KW-1185">Reference proteome</keyword>
<keyword evidence="2" id="KW-1133">Transmembrane helix</keyword>
<dbReference type="OrthoDB" id="5429634at2759"/>
<dbReference type="Proteomes" id="UP000184383">
    <property type="component" value="Unassembled WGS sequence"/>
</dbReference>
<keyword evidence="2" id="KW-0472">Membrane</keyword>
<dbReference type="RefSeq" id="XP_040686242.1">
    <property type="nucleotide sequence ID" value="XM_040831425.1"/>
</dbReference>
<feature type="region of interest" description="Disordered" evidence="1">
    <location>
        <begin position="1"/>
        <end position="24"/>
    </location>
</feature>
<dbReference type="Pfam" id="PF20163">
    <property type="entry name" value="DUF6536"/>
    <property type="match status" value="1"/>
</dbReference>
<feature type="transmembrane region" description="Helical" evidence="2">
    <location>
        <begin position="35"/>
        <end position="59"/>
    </location>
</feature>
<dbReference type="PANTHER" id="PTHR35395:SF1">
    <property type="entry name" value="DUF6536 DOMAIN-CONTAINING PROTEIN"/>
    <property type="match status" value="1"/>
</dbReference>
<evidence type="ECO:0000256" key="1">
    <source>
        <dbReference type="SAM" id="MobiDB-lite"/>
    </source>
</evidence>
<feature type="transmembrane region" description="Helical" evidence="2">
    <location>
        <begin position="443"/>
        <end position="464"/>
    </location>
</feature>
<feature type="transmembrane region" description="Helical" evidence="2">
    <location>
        <begin position="79"/>
        <end position="100"/>
    </location>
</feature>
<organism evidence="4 5">
    <name type="scientific">Aspergillus wentii DTO 134E9</name>
    <dbReference type="NCBI Taxonomy" id="1073089"/>
    <lineage>
        <taxon>Eukaryota</taxon>
        <taxon>Fungi</taxon>
        <taxon>Dikarya</taxon>
        <taxon>Ascomycota</taxon>
        <taxon>Pezizomycotina</taxon>
        <taxon>Eurotiomycetes</taxon>
        <taxon>Eurotiomycetidae</taxon>
        <taxon>Eurotiales</taxon>
        <taxon>Aspergillaceae</taxon>
        <taxon>Aspergillus</taxon>
        <taxon>Aspergillus subgen. Cremei</taxon>
    </lineage>
</organism>
<gene>
    <name evidence="4" type="ORF">ASPWEDRAFT_175845</name>
</gene>
<dbReference type="PANTHER" id="PTHR35395">
    <property type="entry name" value="DUF6536 DOMAIN-CONTAINING PROTEIN"/>
    <property type="match status" value="1"/>
</dbReference>
<dbReference type="VEuPathDB" id="FungiDB:ASPWEDRAFT_175845"/>
<feature type="transmembrane region" description="Helical" evidence="2">
    <location>
        <begin position="348"/>
        <end position="371"/>
    </location>
</feature>
<dbReference type="InterPro" id="IPR046623">
    <property type="entry name" value="DUF6536"/>
</dbReference>
<dbReference type="AlphaFoldDB" id="A0A1L9RCB1"/>
<accession>A0A1L9RCB1</accession>
<keyword evidence="2" id="KW-0812">Transmembrane</keyword>
<proteinExistence type="predicted"/>
<dbReference type="GeneID" id="63747273"/>
<protein>
    <recommendedName>
        <fullName evidence="3">DUF6536 domain-containing protein</fullName>
    </recommendedName>
</protein>
<dbReference type="STRING" id="1073089.A0A1L9RCB1"/>
<evidence type="ECO:0000313" key="5">
    <source>
        <dbReference type="Proteomes" id="UP000184383"/>
    </source>
</evidence>